<feature type="region of interest" description="Disordered" evidence="2">
    <location>
        <begin position="151"/>
        <end position="190"/>
    </location>
</feature>
<dbReference type="GO" id="GO:0005524">
    <property type="term" value="F:ATP binding"/>
    <property type="evidence" value="ECO:0007669"/>
    <property type="project" value="InterPro"/>
</dbReference>
<dbReference type="Proteomes" id="UP000008141">
    <property type="component" value="Unassembled WGS sequence"/>
</dbReference>
<dbReference type="InterPro" id="IPR004154">
    <property type="entry name" value="Anticodon-bd"/>
</dbReference>
<dbReference type="InterPro" id="IPR045864">
    <property type="entry name" value="aa-tRNA-synth_II/BPL/LPL"/>
</dbReference>
<dbReference type="GO" id="GO:0004827">
    <property type="term" value="F:proline-tRNA ligase activity"/>
    <property type="evidence" value="ECO:0007669"/>
    <property type="project" value="UniProtKB-EC"/>
</dbReference>
<organism evidence="5">
    <name type="scientific">Chlorella variabilis</name>
    <name type="common">Green alga</name>
    <dbReference type="NCBI Taxonomy" id="554065"/>
    <lineage>
        <taxon>Eukaryota</taxon>
        <taxon>Viridiplantae</taxon>
        <taxon>Chlorophyta</taxon>
        <taxon>core chlorophytes</taxon>
        <taxon>Trebouxiophyceae</taxon>
        <taxon>Chlorellales</taxon>
        <taxon>Chlorellaceae</taxon>
        <taxon>Chlorella clade</taxon>
        <taxon>Chlorella</taxon>
    </lineage>
</organism>
<evidence type="ECO:0000313" key="5">
    <source>
        <dbReference type="Proteomes" id="UP000008141"/>
    </source>
</evidence>
<dbReference type="Gene3D" id="3.30.930.10">
    <property type="entry name" value="Bira Bifunctional Protein, Domain 2"/>
    <property type="match status" value="1"/>
</dbReference>
<feature type="compositionally biased region" description="Basic residues" evidence="2">
    <location>
        <begin position="176"/>
        <end position="186"/>
    </location>
</feature>
<dbReference type="InterPro" id="IPR036621">
    <property type="entry name" value="Anticodon-bd_dom_sf"/>
</dbReference>
<dbReference type="InterPro" id="IPR004499">
    <property type="entry name" value="Pro-tRNA-ligase_IIa_arc-type"/>
</dbReference>
<dbReference type="InParanoid" id="E1ZT46"/>
<dbReference type="GO" id="GO:0017101">
    <property type="term" value="C:aminoacyl-tRNA synthetase multienzyme complex"/>
    <property type="evidence" value="ECO:0007669"/>
    <property type="project" value="TreeGrafter"/>
</dbReference>
<dbReference type="SUPFAM" id="SSF55681">
    <property type="entry name" value="Class II aaRS and biotin synthetases"/>
    <property type="match status" value="1"/>
</dbReference>
<feature type="compositionally biased region" description="Basic residues" evidence="2">
    <location>
        <begin position="114"/>
        <end position="129"/>
    </location>
</feature>
<name>E1ZT46_CHLVA</name>
<dbReference type="PANTHER" id="PTHR43382">
    <property type="entry name" value="PROLYL-TRNA SYNTHETASE"/>
    <property type="match status" value="1"/>
</dbReference>
<dbReference type="KEGG" id="cvr:CHLNCDRAFT_141561"/>
<gene>
    <name evidence="4" type="ORF">CHLNCDRAFT_141561</name>
</gene>
<dbReference type="EC" id="6.1.1.15" evidence="1"/>
<dbReference type="OrthoDB" id="511127at2759"/>
<dbReference type="Pfam" id="PF03129">
    <property type="entry name" value="HGTP_anticodon"/>
    <property type="match status" value="1"/>
</dbReference>
<protein>
    <recommendedName>
        <fullName evidence="1">proline--tRNA ligase</fullName>
        <ecNumber evidence="1">6.1.1.15</ecNumber>
    </recommendedName>
</protein>
<dbReference type="GO" id="GO:0005737">
    <property type="term" value="C:cytoplasm"/>
    <property type="evidence" value="ECO:0007669"/>
    <property type="project" value="InterPro"/>
</dbReference>
<feature type="region of interest" description="Disordered" evidence="2">
    <location>
        <begin position="1"/>
        <end position="50"/>
    </location>
</feature>
<feature type="domain" description="Proline-tRNA ligase class II C-terminal" evidence="3">
    <location>
        <begin position="571"/>
        <end position="641"/>
    </location>
</feature>
<feature type="compositionally biased region" description="Low complexity" evidence="2">
    <location>
        <begin position="16"/>
        <end position="28"/>
    </location>
</feature>
<dbReference type="EMBL" id="GL433869">
    <property type="protein sequence ID" value="EFN51052.1"/>
    <property type="molecule type" value="Genomic_DNA"/>
</dbReference>
<dbReference type="eggNOG" id="KOG4163">
    <property type="taxonomic scope" value="Eukaryota"/>
</dbReference>
<accession>E1ZT46</accession>
<dbReference type="SUPFAM" id="SSF64586">
    <property type="entry name" value="C-terminal domain of ProRS"/>
    <property type="match status" value="1"/>
</dbReference>
<dbReference type="InterPro" id="IPR017449">
    <property type="entry name" value="Pro-tRNA_synth_II"/>
</dbReference>
<sequence>MQQSGQGRPVEARSFRAAPAVAGRVARPLEMAGPRSKLPHAAGLLEPPTLSLSQPQLNQALGFSSTPDLPVELRQLPQAEQLLQQLDSKAEEISHQPRRRQSAAKREGAPTGNRTRKQRQPASSKRKGKAAAASMTAAGTAAAQVLPVSAPEEATAAAGPKPHVEQDAQSPPAPTRSKHRSSKKKAGLPSKDADILRWYSEAVRSAEHAHKSSPGKHTAAMFGHALREPVQEWLDARLEYVGFESRPFPQLLPLDLLLELGVNGEEASSVCTSHVFAHWAKSSSSLPVLASQWHDVDSWDLDNPGLLLHESHAAHERQGTAEEHAQAMIELYGELCRDIAGLPVVVGRRPASGTLSGAAASYTVEAMVGAGRALQVAQSHHLADNYSRALGASYSTSAEQQEWGGEFMSQMGSGLRASLLGGVTLAHGDDAGLALPPTLAPVQVVITPVLTRSCNRQGLADEAERVRAALAAAGVRVAVDNRRLKPAVRFRASEQLGAPLRIEIGPQDIKARSCVVARRTIPGRAGKLRGVSTEPQALVESVLELLGDAQTDMCAGAAAALQTSIVDVTSFMELRDVVQDGMWARGPWAGSLEDEAAVYQETGATLRCIPLQQPVSIWSGYSTCLYSGYQAAEVALFARAL</sequence>
<dbReference type="InterPro" id="IPR016061">
    <property type="entry name" value="Pro-tRNA_ligase_II_C"/>
</dbReference>
<dbReference type="GO" id="GO:0006433">
    <property type="term" value="P:prolyl-tRNA aminoacylation"/>
    <property type="evidence" value="ECO:0007669"/>
    <property type="project" value="InterPro"/>
</dbReference>
<evidence type="ECO:0000256" key="1">
    <source>
        <dbReference type="ARBA" id="ARBA00012831"/>
    </source>
</evidence>
<proteinExistence type="predicted"/>
<dbReference type="AlphaFoldDB" id="E1ZT46"/>
<evidence type="ECO:0000313" key="4">
    <source>
        <dbReference type="EMBL" id="EFN51052.1"/>
    </source>
</evidence>
<keyword evidence="5" id="KW-1185">Reference proteome</keyword>
<dbReference type="Gene3D" id="3.40.50.800">
    <property type="entry name" value="Anticodon-binding domain"/>
    <property type="match status" value="1"/>
</dbReference>
<dbReference type="Gene3D" id="3.30.110.30">
    <property type="entry name" value="C-terminal domain of ProRS"/>
    <property type="match status" value="1"/>
</dbReference>
<reference evidence="4 5" key="1">
    <citation type="journal article" date="2010" name="Plant Cell">
        <title>The Chlorella variabilis NC64A genome reveals adaptation to photosymbiosis, coevolution with viruses, and cryptic sex.</title>
        <authorList>
            <person name="Blanc G."/>
            <person name="Duncan G."/>
            <person name="Agarkova I."/>
            <person name="Borodovsky M."/>
            <person name="Gurnon J."/>
            <person name="Kuo A."/>
            <person name="Lindquist E."/>
            <person name="Lucas S."/>
            <person name="Pangilinan J."/>
            <person name="Polle J."/>
            <person name="Salamov A."/>
            <person name="Terry A."/>
            <person name="Yamada T."/>
            <person name="Dunigan D.D."/>
            <person name="Grigoriev I.V."/>
            <person name="Claverie J.M."/>
            <person name="Van Etten J.L."/>
        </authorList>
    </citation>
    <scope>NUCLEOTIDE SEQUENCE [LARGE SCALE GENOMIC DNA]</scope>
    <source>
        <strain evidence="4 5">NC64A</strain>
    </source>
</reference>
<feature type="region of interest" description="Disordered" evidence="2">
    <location>
        <begin position="80"/>
        <end position="136"/>
    </location>
</feature>
<evidence type="ECO:0000259" key="3">
    <source>
        <dbReference type="SMART" id="SM00946"/>
    </source>
</evidence>
<evidence type="ECO:0000256" key="2">
    <source>
        <dbReference type="SAM" id="MobiDB-lite"/>
    </source>
</evidence>
<dbReference type="SUPFAM" id="SSF52954">
    <property type="entry name" value="Class II aaRS ABD-related"/>
    <property type="match status" value="1"/>
</dbReference>
<dbReference type="GeneID" id="17350431"/>
<dbReference type="RefSeq" id="XP_005843154.1">
    <property type="nucleotide sequence ID" value="XM_005843092.1"/>
</dbReference>
<dbReference type="SMART" id="SM00946">
    <property type="entry name" value="ProRS-C_1"/>
    <property type="match status" value="1"/>
</dbReference>
<dbReference type="Pfam" id="PF09180">
    <property type="entry name" value="ProRS-C_1"/>
    <property type="match status" value="1"/>
</dbReference>
<dbReference type="PANTHER" id="PTHR43382:SF3">
    <property type="entry name" value="PROLINE--TRNA LIGASE, CHLOROPLASTIC_MITOCHONDRIAL"/>
    <property type="match status" value="1"/>
</dbReference>
<dbReference type="STRING" id="554065.E1ZT46"/>